<gene>
    <name evidence="1" type="ORF">L3Q82_017946</name>
</gene>
<keyword evidence="2" id="KW-1185">Reference proteome</keyword>
<dbReference type="EMBL" id="CM041551">
    <property type="protein sequence ID" value="KAI3355068.1"/>
    <property type="molecule type" value="Genomic_DNA"/>
</dbReference>
<sequence length="1999" mass="223515">MKVTVCFGRTRVVVPCGDGNIKVHDLVEQAAMRYKKAIAKIFKLLFLGWSHLLITGTSCLKDPSYWVQVHRLEHGDGGILDLDDMLCDVVDDKDRDTDINTYTEAVIGYIGKCIDDVVPRITVRTFPNQKPWVNGEVRAKLKARTDAYNSGDLEEYRKSRYALRRAISSAKRQYRDKVESHYKGSNTRSMWAGLKTLTDYKKKISSAEVMSASLPDELNTFYARFESTSPAVEVQKAQEDHCPPVITRADVCRTLKRINTRKAPGPDGIPGRALKVCADQLADVFADIFNMSLLQSVVPTCFKETIIVPVPKKTKILSLNDYCPAALTSTIMKCFEQSTEDAIALTLHTALSHLDQRDTYVRMLFIDYSSAFNTIVPSKLVTKLRDLGTQQRPLSNTIIKFADDMTVIGLITGDGDETAYREEEEAERGTRPLSINGTTVERVNSFRFLGVHISEDLTWTHHTDFITKSARQRLFFLRRLRRLNMDSRILCSFYRISVPLTIYSLFELACDLSDYVLLICPPPVLNLQTSPDQRSAQPSTASQGWAKEKLQKGNFCHLFYLEPDPCLTMQPALPWRTFWDGCFVPVPILMPGLPGRSEVLELEGQMCFSLSLQLVAVYEEQDPHNGGDGTSASSTGTQSPEPFTSDMSSASAFQPYQANSEIEVTPSALRSNMPLHVRRSSDPSLAGLPPGEVPVGPEEPSRKNPTRWSTTAGLQKYNHKSNTSAATGSLERKGRGGHAYRSLPRDTSGWTTQFQREMTRSSLSANHPMVDRWLDRQEQRGQGLGFGGKWRGVLSLLYEKQGQYSSKEEEEEEQRKQERRIERIEPVGRADSSLEHSPVLSLESMLKPVEVSNEGGPLGIHVVPFSSQDVRTQGLLVKRLERGGKVEQERLFQENDCIVRINEGDIRNLRFEQAQNIFRQAMRGPAILFHVVPASMKRQYELLSVRNELSPPHPNRVRFSQDSEQPGDRSSLVGGLMSRSGPQPGHNHNHQGPLAGSTPEPSRRYPTLPHSLVTRTSSAPSPSLQRRISTNPSNSSYFKNKGRRFNIQLKKGPEGLGFSITSRDVPIGGSAPIYVKNILPRGAAIQDGRLKAGDRLLEVSGVNLDGKSQEEVVALLRATPMGGTVNLLVIRQEDSLLPREVVSTQPRWLNAALPELNRCNEPLYIKQSQRDISLLPQYPQQPEDDDMVLTPDGTQEFMTFEIPLNDSGSAGLGVSVKGNRSKETHADLGIFVKSIINGGAASKAIRSNFPLCPQDGRLRVNDQLIAVNGESLHGKTNQDAMETLRKSMSIEGNKRGMIQLIVARHVSKNNGEAPGSPPVLEHPVNSLLDNHERRISHSLYETIEGLDSMSTPMTNMIGRIGNHQLSPTVNMPQDDIVMIEDDRPSLLPSHLSDQSSSSSHDDMGFVGENQVPWIHELPGQNECSLSPDTDVDGSFQRDGFARQSMSEKRTKQYDNAAELEIIKTRKSKSMDLGSADQEVGPSLGLKKSSSLESLQTAVAEATQNGEVTVHRPHTRIVRGRGCNESFRAAIDKSYEKPGVSVAEEENSMETLDEDTEGSSRSGHESMSTSGDLFVGPGVNGNLSKDDRQKDRDKVGGKIKKKPERDKEREKDKDKNKPKKGVLKGLGEMFRFGKHRRDERPGDRMERKGSSKSKDEDVQASEEETLRMRLEQERIQAKTRELREKQAKEREYAEIQDVVSRTFSSDEEHTYAGIGSLDSSVDSSSMDPYSHHYHLPQSPQSPHPPSSFHDNGPPLEALYAQVNKPRNGRPTALDSSQMAPSNHDRIQRLRHEFQQAKQEEDTEDHRHSYSFNQSWMSNGTEIPSGRHSVTVETQVQKEQQEGRDDFQQAQRQYNSLPRQPRKNPNTVSQDSWDKVYMPAEGFQTSKENPRYSGGQGSRNGYLGTPGFNARVLLETQELLRQEQRRREQEASKARPHPSQETPSGSTYDHNRDHTQAPGSAPVQAQPQSKGPYRQDVPPSPSQLAKLSRLQSSEKGRLFYS</sequence>
<evidence type="ECO:0000313" key="1">
    <source>
        <dbReference type="EMBL" id="KAI3355068.1"/>
    </source>
</evidence>
<accession>A0ACB8VHK7</accession>
<comment type="caution">
    <text evidence="1">The sequence shown here is derived from an EMBL/GenBank/DDBJ whole genome shotgun (WGS) entry which is preliminary data.</text>
</comment>
<name>A0ACB8VHK7_9TELE</name>
<proteinExistence type="predicted"/>
<dbReference type="Proteomes" id="UP000831701">
    <property type="component" value="Chromosome 21"/>
</dbReference>
<reference evidence="1" key="1">
    <citation type="submission" date="2022-04" db="EMBL/GenBank/DDBJ databases">
        <title>Jade perch genome.</title>
        <authorList>
            <person name="Chao B."/>
        </authorList>
    </citation>
    <scope>NUCLEOTIDE SEQUENCE</scope>
    <source>
        <strain evidence="1">CB-2022</strain>
    </source>
</reference>
<evidence type="ECO:0000313" key="2">
    <source>
        <dbReference type="Proteomes" id="UP000831701"/>
    </source>
</evidence>
<organism evidence="1 2">
    <name type="scientific">Scortum barcoo</name>
    <name type="common">barcoo grunter</name>
    <dbReference type="NCBI Taxonomy" id="214431"/>
    <lineage>
        <taxon>Eukaryota</taxon>
        <taxon>Metazoa</taxon>
        <taxon>Chordata</taxon>
        <taxon>Craniata</taxon>
        <taxon>Vertebrata</taxon>
        <taxon>Euteleostomi</taxon>
        <taxon>Actinopterygii</taxon>
        <taxon>Neopterygii</taxon>
        <taxon>Teleostei</taxon>
        <taxon>Neoteleostei</taxon>
        <taxon>Acanthomorphata</taxon>
        <taxon>Eupercaria</taxon>
        <taxon>Centrarchiformes</taxon>
        <taxon>Terapontoidei</taxon>
        <taxon>Terapontidae</taxon>
        <taxon>Scortum</taxon>
    </lineage>
</organism>
<protein>
    <submittedName>
        <fullName evidence="1">Uncharacterized protein</fullName>
    </submittedName>
</protein>